<evidence type="ECO:0000313" key="3">
    <source>
        <dbReference type="Proteomes" id="UP000317410"/>
    </source>
</evidence>
<name>A0A4Y4B820_MICMQ</name>
<comment type="caution">
    <text evidence="2">The sequence shown here is derived from an EMBL/GenBank/DDBJ whole genome shotgun (WGS) entry which is preliminary data.</text>
</comment>
<dbReference type="EMBL" id="BJNQ01000024">
    <property type="protein sequence ID" value="GEC76678.1"/>
    <property type="molecule type" value="Genomic_DNA"/>
</dbReference>
<keyword evidence="1" id="KW-1133">Transmembrane helix</keyword>
<feature type="transmembrane region" description="Helical" evidence="1">
    <location>
        <begin position="36"/>
        <end position="55"/>
    </location>
</feature>
<protein>
    <submittedName>
        <fullName evidence="2">Uncharacterized protein</fullName>
    </submittedName>
</protein>
<gene>
    <name evidence="2" type="ORF">MLI01_28230</name>
</gene>
<proteinExistence type="predicted"/>
<organism evidence="2 3">
    <name type="scientific">Microbacterium maritypicum</name>
    <name type="common">Microbacterium liquefaciens</name>
    <dbReference type="NCBI Taxonomy" id="33918"/>
    <lineage>
        <taxon>Bacteria</taxon>
        <taxon>Bacillati</taxon>
        <taxon>Actinomycetota</taxon>
        <taxon>Actinomycetes</taxon>
        <taxon>Micrococcales</taxon>
        <taxon>Microbacteriaceae</taxon>
        <taxon>Microbacterium</taxon>
    </lineage>
</organism>
<sequence length="57" mass="6175">MAGSPKKTTSLPNIKAEFAAQLAIDRTNIIRRAVPVRAKVAAWAAILGLYVGWLVKK</sequence>
<accession>A0A4Y4B820</accession>
<dbReference type="Proteomes" id="UP000317410">
    <property type="component" value="Unassembled WGS sequence"/>
</dbReference>
<evidence type="ECO:0000256" key="1">
    <source>
        <dbReference type="SAM" id="Phobius"/>
    </source>
</evidence>
<keyword evidence="1" id="KW-0472">Membrane</keyword>
<dbReference type="AlphaFoldDB" id="A0A4Y4B820"/>
<reference evidence="2 3" key="1">
    <citation type="submission" date="2019-06" db="EMBL/GenBank/DDBJ databases">
        <title>Whole genome shotgun sequence of Microbacterium liquefaciens NBRC 15037.</title>
        <authorList>
            <person name="Hosoyama A."/>
            <person name="Uohara A."/>
            <person name="Ohji S."/>
            <person name="Ichikawa N."/>
        </authorList>
    </citation>
    <scope>NUCLEOTIDE SEQUENCE [LARGE SCALE GENOMIC DNA]</scope>
    <source>
        <strain evidence="2 3">NBRC 15037</strain>
    </source>
</reference>
<keyword evidence="1" id="KW-0812">Transmembrane</keyword>
<evidence type="ECO:0000313" key="2">
    <source>
        <dbReference type="EMBL" id="GEC76678.1"/>
    </source>
</evidence>